<feature type="chain" id="PRO_5042288568" description="Protein kinase domain-containing protein" evidence="15">
    <location>
        <begin position="29"/>
        <end position="844"/>
    </location>
</feature>
<dbReference type="GO" id="GO:0016020">
    <property type="term" value="C:membrane"/>
    <property type="evidence" value="ECO:0007669"/>
    <property type="project" value="UniProtKB-SubCell"/>
</dbReference>
<dbReference type="InterPro" id="IPR017441">
    <property type="entry name" value="Protein_kinase_ATP_BS"/>
</dbReference>
<evidence type="ECO:0000256" key="11">
    <source>
        <dbReference type="ARBA" id="ARBA00023180"/>
    </source>
</evidence>
<dbReference type="Gene3D" id="3.30.200.20">
    <property type="entry name" value="Phosphorylase Kinase, domain 1"/>
    <property type="match status" value="1"/>
</dbReference>
<keyword evidence="9 14" id="KW-1133">Transmembrane helix</keyword>
<dbReference type="InterPro" id="IPR008271">
    <property type="entry name" value="Ser/Thr_kinase_AS"/>
</dbReference>
<evidence type="ECO:0000256" key="2">
    <source>
        <dbReference type="ARBA" id="ARBA00022527"/>
    </source>
</evidence>
<dbReference type="InterPro" id="IPR001245">
    <property type="entry name" value="Ser-Thr/Tyr_kinase_cat_dom"/>
</dbReference>
<evidence type="ECO:0000256" key="1">
    <source>
        <dbReference type="ARBA" id="ARBA00004167"/>
    </source>
</evidence>
<dbReference type="InterPro" id="IPR000719">
    <property type="entry name" value="Prot_kinase_dom"/>
</dbReference>
<organism evidence="17 18">
    <name type="scientific">Rhynchospora tenuis</name>
    <dbReference type="NCBI Taxonomy" id="198213"/>
    <lineage>
        <taxon>Eukaryota</taxon>
        <taxon>Viridiplantae</taxon>
        <taxon>Streptophyta</taxon>
        <taxon>Embryophyta</taxon>
        <taxon>Tracheophyta</taxon>
        <taxon>Spermatophyta</taxon>
        <taxon>Magnoliopsida</taxon>
        <taxon>Liliopsida</taxon>
        <taxon>Poales</taxon>
        <taxon>Cyperaceae</taxon>
        <taxon>Cyperoideae</taxon>
        <taxon>Rhynchosporeae</taxon>
        <taxon>Rhynchospora</taxon>
    </lineage>
</organism>
<keyword evidence="5 15" id="KW-0732">Signal</keyword>
<dbReference type="SMART" id="SM00220">
    <property type="entry name" value="S_TKc"/>
    <property type="match status" value="1"/>
</dbReference>
<evidence type="ECO:0000256" key="3">
    <source>
        <dbReference type="ARBA" id="ARBA00022679"/>
    </source>
</evidence>
<evidence type="ECO:0000256" key="8">
    <source>
        <dbReference type="ARBA" id="ARBA00022840"/>
    </source>
</evidence>
<dbReference type="GO" id="GO:0005524">
    <property type="term" value="F:ATP binding"/>
    <property type="evidence" value="ECO:0007669"/>
    <property type="project" value="UniProtKB-UniRule"/>
</dbReference>
<comment type="caution">
    <text evidence="17">The sequence shown here is derived from an EMBL/GenBank/DDBJ whole genome shotgun (WGS) entry which is preliminary data.</text>
</comment>
<evidence type="ECO:0000256" key="13">
    <source>
        <dbReference type="SAM" id="MobiDB-lite"/>
    </source>
</evidence>
<feature type="region of interest" description="Disordered" evidence="13">
    <location>
        <begin position="800"/>
        <end position="825"/>
    </location>
</feature>
<dbReference type="Gene3D" id="1.10.510.10">
    <property type="entry name" value="Transferase(Phosphotransferase) domain 1"/>
    <property type="match status" value="1"/>
</dbReference>
<feature type="binding site" evidence="12">
    <location>
        <position position="528"/>
    </location>
    <ligand>
        <name>ATP</name>
        <dbReference type="ChEBI" id="CHEBI:30616"/>
    </ligand>
</feature>
<keyword evidence="11" id="KW-0325">Glycoprotein</keyword>
<dbReference type="PROSITE" id="PS00107">
    <property type="entry name" value="PROTEIN_KINASE_ATP"/>
    <property type="match status" value="1"/>
</dbReference>
<keyword evidence="18" id="KW-1185">Reference proteome</keyword>
<dbReference type="FunFam" id="2.60.120.430:FF:000005">
    <property type="entry name" value="Putative receptor-like protein kinase"/>
    <property type="match status" value="1"/>
</dbReference>
<dbReference type="Proteomes" id="UP001210211">
    <property type="component" value="Unassembled WGS sequence"/>
</dbReference>
<evidence type="ECO:0000256" key="15">
    <source>
        <dbReference type="SAM" id="SignalP"/>
    </source>
</evidence>
<dbReference type="InterPro" id="IPR024788">
    <property type="entry name" value="Malectin-like_Carb-bd_dom"/>
</dbReference>
<protein>
    <recommendedName>
        <fullName evidence="16">Protein kinase domain-containing protein</fullName>
    </recommendedName>
</protein>
<evidence type="ECO:0000256" key="5">
    <source>
        <dbReference type="ARBA" id="ARBA00022729"/>
    </source>
</evidence>
<keyword evidence="4 14" id="KW-0812">Transmembrane</keyword>
<keyword evidence="6 12" id="KW-0547">Nucleotide-binding</keyword>
<dbReference type="CDD" id="cd14066">
    <property type="entry name" value="STKc_IRAK"/>
    <property type="match status" value="1"/>
</dbReference>
<reference evidence="17 18" key="1">
    <citation type="journal article" date="2022" name="Cell">
        <title>Repeat-based holocentromeres influence genome architecture and karyotype evolution.</title>
        <authorList>
            <person name="Hofstatter P.G."/>
            <person name="Thangavel G."/>
            <person name="Lux T."/>
            <person name="Neumann P."/>
            <person name="Vondrak T."/>
            <person name="Novak P."/>
            <person name="Zhang M."/>
            <person name="Costa L."/>
            <person name="Castellani M."/>
            <person name="Scott A."/>
            <person name="Toegelov H."/>
            <person name="Fuchs J."/>
            <person name="Mata-Sucre Y."/>
            <person name="Dias Y."/>
            <person name="Vanzela A.L.L."/>
            <person name="Huettel B."/>
            <person name="Almeida C.C.S."/>
            <person name="Simkova H."/>
            <person name="Souza G."/>
            <person name="Pedrosa-Harand A."/>
            <person name="Macas J."/>
            <person name="Mayer K.F.X."/>
            <person name="Houben A."/>
            <person name="Marques A."/>
        </authorList>
    </citation>
    <scope>NUCLEOTIDE SEQUENCE [LARGE SCALE GENOMIC DNA]</scope>
    <source>
        <strain evidence="17">RhyTen1mFocal</strain>
    </source>
</reference>
<evidence type="ECO:0000256" key="14">
    <source>
        <dbReference type="SAM" id="Phobius"/>
    </source>
</evidence>
<accession>A0AAD6ESH2</accession>
<comment type="subcellular location">
    <subcellularLocation>
        <location evidence="1">Membrane</location>
        <topology evidence="1">Single-pass membrane protein</topology>
    </subcellularLocation>
</comment>
<dbReference type="FunFam" id="2.60.120.430:FF:000001">
    <property type="entry name" value="Receptor-like protein kinase FERONIA"/>
    <property type="match status" value="1"/>
</dbReference>
<proteinExistence type="predicted"/>
<feature type="signal peptide" evidence="15">
    <location>
        <begin position="1"/>
        <end position="28"/>
    </location>
</feature>
<dbReference type="PANTHER" id="PTHR45631:SF207">
    <property type="entry name" value="LRR RECEPTOR-LIKE SERINE_THREONINE-PROTEIN KINASE MEE39-RELATED"/>
    <property type="match status" value="1"/>
</dbReference>
<dbReference type="EMBL" id="JAMRDG010000001">
    <property type="protein sequence ID" value="KAJ3699444.1"/>
    <property type="molecule type" value="Genomic_DNA"/>
</dbReference>
<dbReference type="Pfam" id="PF12819">
    <property type="entry name" value="Malectin_like"/>
    <property type="match status" value="1"/>
</dbReference>
<keyword evidence="2" id="KW-0723">Serine/threonine-protein kinase</keyword>
<dbReference type="FunFam" id="1.10.510.10:FF:000058">
    <property type="entry name" value="Receptor-like protein kinase FERONIA"/>
    <property type="match status" value="1"/>
</dbReference>
<sequence length="844" mass="93801">MLERIYHNKASSFLILVLILFLCTCSKSFTPTENYLVNCGSSGNTTVGTRLFIGDANLPSKSLSAPKSIMVNTTSNSVSSFDSPSLYQTARVFTDPSSYSFQIQQQGRHFIRLHFYPFVYQNYDLSTAKFNVSTQDITLLASFDGKNISGPMLKEYLVNITRGTLTLSFVPFSNIAFVNAIEVVSVPDNLILDSAQTINPVSQYNGLSGQAFETIYRVNMGTPKVTPDNDTLWRTWVPDKEFIQNQDLTQWVSTESKLHFMEGLATQEISAPTIVYSTATELASSNTTTVGAKFNMTWQFDLQEGYTYMLRFHFCDIVSKSANQLVFDVYVGSYAVLADFDLSSLTYSSLATPLFEDFILSAKDSTSKLSISIGPSKIVNVQPDGILNGLEIFKFNGISGTSTIVGHQGSRISVGTILGIVGGAVILLAVIVVMLGTIRKRRLEKQRSSKIWTPFSVNGLTNSQSMTRSSNATTVTLGGQNGSLGYRFGFSVLLEATNHFDENWVIGMGGFGKVYKGTLRDGTRVAVKRGNTKSHQGINEFRTEIELLSRLRHRHLVSLVGYCDERNEMILVYEYMENGTLKSHLYGSDLPSLTWKQRLEISIGSARGLHYLHTGFAKAIIHRDVKSANILLDENLMAKVADFGLSKTGPELDQTHVSTAVKGSFGYLDPEYFRRQQLTEKSDVYSFGVVLLEVLCARPVIDPTLPRDMVNLAEWAMKYIRKRELIQIVDPKIAASIRPDSLRKFGETAEKCLADNGSERPNMGDVLWHLEYALQLQDVELDESGVNSIKLIAGASHELEPDLVPPPAESLDLDTEEEDEAKLNDIPDVSMRRVFSQLIKHEGR</sequence>
<dbReference type="FunFam" id="3.30.200.20:FF:000039">
    <property type="entry name" value="receptor-like protein kinase FERONIA"/>
    <property type="match status" value="1"/>
</dbReference>
<dbReference type="SUPFAM" id="SSF56112">
    <property type="entry name" value="Protein kinase-like (PK-like)"/>
    <property type="match status" value="1"/>
</dbReference>
<evidence type="ECO:0000256" key="4">
    <source>
        <dbReference type="ARBA" id="ARBA00022692"/>
    </source>
</evidence>
<keyword evidence="10 14" id="KW-0472">Membrane</keyword>
<feature type="domain" description="Protein kinase" evidence="16">
    <location>
        <begin position="500"/>
        <end position="772"/>
    </location>
</feature>
<name>A0AAD6ESH2_9POAL</name>
<evidence type="ECO:0000259" key="16">
    <source>
        <dbReference type="PROSITE" id="PS50011"/>
    </source>
</evidence>
<feature type="transmembrane region" description="Helical" evidence="14">
    <location>
        <begin position="417"/>
        <end position="438"/>
    </location>
</feature>
<dbReference type="Gene3D" id="2.60.120.430">
    <property type="entry name" value="Galactose-binding lectin"/>
    <property type="match status" value="2"/>
</dbReference>
<dbReference type="Pfam" id="PF07714">
    <property type="entry name" value="PK_Tyr_Ser-Thr"/>
    <property type="match status" value="1"/>
</dbReference>
<dbReference type="GO" id="GO:0004674">
    <property type="term" value="F:protein serine/threonine kinase activity"/>
    <property type="evidence" value="ECO:0007669"/>
    <property type="project" value="UniProtKB-KW"/>
</dbReference>
<evidence type="ECO:0000313" key="18">
    <source>
        <dbReference type="Proteomes" id="UP001210211"/>
    </source>
</evidence>
<evidence type="ECO:0000313" key="17">
    <source>
        <dbReference type="EMBL" id="KAJ3699444.1"/>
    </source>
</evidence>
<keyword evidence="3" id="KW-0808">Transferase</keyword>
<dbReference type="PROSITE" id="PS50011">
    <property type="entry name" value="PROTEIN_KINASE_DOM"/>
    <property type="match status" value="1"/>
</dbReference>
<evidence type="ECO:0000256" key="12">
    <source>
        <dbReference type="PROSITE-ProRule" id="PRU10141"/>
    </source>
</evidence>
<feature type="compositionally biased region" description="Acidic residues" evidence="13">
    <location>
        <begin position="811"/>
        <end position="820"/>
    </location>
</feature>
<dbReference type="PROSITE" id="PS00108">
    <property type="entry name" value="PROTEIN_KINASE_ST"/>
    <property type="match status" value="1"/>
</dbReference>
<evidence type="ECO:0000256" key="10">
    <source>
        <dbReference type="ARBA" id="ARBA00023136"/>
    </source>
</evidence>
<dbReference type="AlphaFoldDB" id="A0AAD6ESH2"/>
<dbReference type="PANTHER" id="PTHR45631">
    <property type="entry name" value="OS07G0107800 PROTEIN-RELATED"/>
    <property type="match status" value="1"/>
</dbReference>
<dbReference type="InterPro" id="IPR011009">
    <property type="entry name" value="Kinase-like_dom_sf"/>
</dbReference>
<gene>
    <name evidence="17" type="ORF">LUZ61_003149</name>
</gene>
<keyword evidence="8 12" id="KW-0067">ATP-binding</keyword>
<evidence type="ECO:0000256" key="7">
    <source>
        <dbReference type="ARBA" id="ARBA00022777"/>
    </source>
</evidence>
<keyword evidence="7" id="KW-0418">Kinase</keyword>
<evidence type="ECO:0000256" key="6">
    <source>
        <dbReference type="ARBA" id="ARBA00022741"/>
    </source>
</evidence>
<evidence type="ECO:0000256" key="9">
    <source>
        <dbReference type="ARBA" id="ARBA00022989"/>
    </source>
</evidence>